<dbReference type="Proteomes" id="UP000053820">
    <property type="component" value="Unassembled WGS sequence"/>
</dbReference>
<feature type="compositionally biased region" description="Polar residues" evidence="1">
    <location>
        <begin position="272"/>
        <end position="283"/>
    </location>
</feature>
<feature type="region of interest" description="Disordered" evidence="1">
    <location>
        <begin position="259"/>
        <end position="289"/>
    </location>
</feature>
<keyword evidence="3" id="KW-1185">Reference proteome</keyword>
<reference evidence="2 3" key="1">
    <citation type="submission" date="2014-04" db="EMBL/GenBank/DDBJ databases">
        <title>Evolutionary Origins and Diversification of the Mycorrhizal Mutualists.</title>
        <authorList>
            <consortium name="DOE Joint Genome Institute"/>
            <consortium name="Mycorrhizal Genomics Consortium"/>
            <person name="Kohler A."/>
            <person name="Kuo A."/>
            <person name="Nagy L.G."/>
            <person name="Floudas D."/>
            <person name="Copeland A."/>
            <person name="Barry K.W."/>
            <person name="Cichocki N."/>
            <person name="Veneault-Fourrey C."/>
            <person name="LaButti K."/>
            <person name="Lindquist E.A."/>
            <person name="Lipzen A."/>
            <person name="Lundell T."/>
            <person name="Morin E."/>
            <person name="Murat C."/>
            <person name="Riley R."/>
            <person name="Ohm R."/>
            <person name="Sun H."/>
            <person name="Tunlid A."/>
            <person name="Henrissat B."/>
            <person name="Grigoriev I.V."/>
            <person name="Hibbett D.S."/>
            <person name="Martin F."/>
        </authorList>
    </citation>
    <scope>NUCLEOTIDE SEQUENCE [LARGE SCALE GENOMIC DNA]</scope>
    <source>
        <strain evidence="2 3">MD-312</strain>
    </source>
</reference>
<evidence type="ECO:0000313" key="3">
    <source>
        <dbReference type="Proteomes" id="UP000053820"/>
    </source>
</evidence>
<proteinExistence type="predicted"/>
<evidence type="ECO:0000256" key="1">
    <source>
        <dbReference type="SAM" id="MobiDB-lite"/>
    </source>
</evidence>
<dbReference type="AlphaFoldDB" id="A0A0C9W6V4"/>
<accession>A0A0C9W6V4</accession>
<gene>
    <name evidence="2" type="ORF">HYDPIDRAFT_30298</name>
</gene>
<dbReference type="EMBL" id="KN839854">
    <property type="protein sequence ID" value="KIJ62708.1"/>
    <property type="molecule type" value="Genomic_DNA"/>
</dbReference>
<sequence length="289" mass="31707">MPPSDPSFESPPSSELTRSGSLLTWEMSDVELAVLIESLTSVVKRHGASSSLPKLMKSASFPYRDSNDALALISDDITQNLRMLKQPADQRFRCYQCGMEMDVNRARAHVGKHILFFIRGIDEALNGIPMSLSLVGLPLPCGFCGRSGIQTCAEVYLTKQKAPQARSNCRHQHKFNYAPSLVSNVSTPCTNVPIECLIPGCRAEVGSNITVVWKYNMPEHIRLCHPGYSSDGIEDGAPVPAAMARAMLITHEEEEMIGIPSDKIPPKDHLISYSNASENNIPTKPSRGK</sequence>
<dbReference type="HOGENOM" id="CLU_1049941_0_0_1"/>
<evidence type="ECO:0000313" key="2">
    <source>
        <dbReference type="EMBL" id="KIJ62708.1"/>
    </source>
</evidence>
<name>A0A0C9W6V4_9AGAM</name>
<dbReference type="OrthoDB" id="2953545at2759"/>
<organism evidence="2 3">
    <name type="scientific">Hydnomerulius pinastri MD-312</name>
    <dbReference type="NCBI Taxonomy" id="994086"/>
    <lineage>
        <taxon>Eukaryota</taxon>
        <taxon>Fungi</taxon>
        <taxon>Dikarya</taxon>
        <taxon>Basidiomycota</taxon>
        <taxon>Agaricomycotina</taxon>
        <taxon>Agaricomycetes</taxon>
        <taxon>Agaricomycetidae</taxon>
        <taxon>Boletales</taxon>
        <taxon>Boletales incertae sedis</taxon>
        <taxon>Leucogyrophana</taxon>
    </lineage>
</organism>
<protein>
    <submittedName>
        <fullName evidence="2">Uncharacterized protein</fullName>
    </submittedName>
</protein>